<feature type="region of interest" description="Disordered" evidence="1">
    <location>
        <begin position="18"/>
        <end position="40"/>
    </location>
</feature>
<feature type="region of interest" description="Disordered" evidence="1">
    <location>
        <begin position="61"/>
        <end position="81"/>
    </location>
</feature>
<evidence type="ECO:0000313" key="2">
    <source>
        <dbReference type="EMBL" id="OAD55333.1"/>
    </source>
</evidence>
<reference evidence="2 3" key="1">
    <citation type="submission" date="2015-07" db="EMBL/GenBank/DDBJ databases">
        <title>The genome of Eufriesea mexicana.</title>
        <authorList>
            <person name="Pan H."/>
            <person name="Kapheim K."/>
        </authorList>
    </citation>
    <scope>NUCLEOTIDE SEQUENCE [LARGE SCALE GENOMIC DNA]</scope>
    <source>
        <strain evidence="2">0111107269</strain>
        <tissue evidence="2">Whole body</tissue>
    </source>
</reference>
<keyword evidence="3" id="KW-1185">Reference proteome</keyword>
<dbReference type="AlphaFoldDB" id="A0A310S9R0"/>
<evidence type="ECO:0000256" key="1">
    <source>
        <dbReference type="SAM" id="MobiDB-lite"/>
    </source>
</evidence>
<accession>A0A310S9R0</accession>
<dbReference type="Proteomes" id="UP000250275">
    <property type="component" value="Unassembled WGS sequence"/>
</dbReference>
<evidence type="ECO:0000313" key="3">
    <source>
        <dbReference type="Proteomes" id="UP000250275"/>
    </source>
</evidence>
<dbReference type="EMBL" id="KQ762882">
    <property type="protein sequence ID" value="OAD55333.1"/>
    <property type="molecule type" value="Genomic_DNA"/>
</dbReference>
<sequence>MVLDSRSSVNCVWYSDRPPHLKVKKPRDPPRSTEIHREHRRPLLNVDFRSASSPLRFGTVRASRQPRGQMTRSSEGRRDVGITETCRSFKKKDCETCPQRLA</sequence>
<name>A0A310S9R0_9HYME</name>
<gene>
    <name evidence="2" type="ORF">WN48_04847</name>
</gene>
<feature type="compositionally biased region" description="Basic and acidic residues" evidence="1">
    <location>
        <begin position="26"/>
        <end position="37"/>
    </location>
</feature>
<protein>
    <submittedName>
        <fullName evidence="2">Uncharacterized protein</fullName>
    </submittedName>
</protein>
<organism evidence="2 3">
    <name type="scientific">Eufriesea mexicana</name>
    <dbReference type="NCBI Taxonomy" id="516756"/>
    <lineage>
        <taxon>Eukaryota</taxon>
        <taxon>Metazoa</taxon>
        <taxon>Ecdysozoa</taxon>
        <taxon>Arthropoda</taxon>
        <taxon>Hexapoda</taxon>
        <taxon>Insecta</taxon>
        <taxon>Pterygota</taxon>
        <taxon>Neoptera</taxon>
        <taxon>Endopterygota</taxon>
        <taxon>Hymenoptera</taxon>
        <taxon>Apocrita</taxon>
        <taxon>Aculeata</taxon>
        <taxon>Apoidea</taxon>
        <taxon>Anthophila</taxon>
        <taxon>Apidae</taxon>
        <taxon>Eufriesea</taxon>
    </lineage>
</organism>
<proteinExistence type="predicted"/>